<proteinExistence type="predicted"/>
<accession>A0A839UN91</accession>
<dbReference type="AlphaFoldDB" id="A0A839UN91"/>
<keyword evidence="2" id="KW-1185">Reference proteome</keyword>
<dbReference type="Proteomes" id="UP000559987">
    <property type="component" value="Unassembled WGS sequence"/>
</dbReference>
<evidence type="ECO:0000313" key="1">
    <source>
        <dbReference type="EMBL" id="MBB3166835.1"/>
    </source>
</evidence>
<dbReference type="EMBL" id="JACHXZ010000001">
    <property type="protein sequence ID" value="MBB3166835.1"/>
    <property type="molecule type" value="Genomic_DNA"/>
</dbReference>
<sequence length="153" mass="17806">MKLSIEEFVKTGKFGPVQIGMSKPEIIEFLGEADSDNDMDQNGSILIYGWYELFINSEDRLYSIQNDNYDPKYPETYIFQNSKFEIDPWILNNSTCQNIESISSKLKNSGIRFCLEEYYGRIVIKADSGVIIDFEEDENEIGLRELIGIRYWP</sequence>
<protein>
    <submittedName>
        <fullName evidence="1">Uncharacterized protein</fullName>
    </submittedName>
</protein>
<reference evidence="1 2" key="1">
    <citation type="submission" date="2020-08" db="EMBL/GenBank/DDBJ databases">
        <title>Genomic Encyclopedia of Type Strains, Phase III (KMG-III): the genomes of soil and plant-associated and newly described type strains.</title>
        <authorList>
            <person name="Whitman W."/>
        </authorList>
    </citation>
    <scope>NUCLEOTIDE SEQUENCE [LARGE SCALE GENOMIC DNA]</scope>
    <source>
        <strain evidence="1 2">CECT 8571</strain>
    </source>
</reference>
<gene>
    <name evidence="1" type="ORF">FHS30_000011</name>
</gene>
<organism evidence="1 2">
    <name type="scientific">Simiduia aestuariiviva</name>
    <dbReference type="NCBI Taxonomy" id="1510459"/>
    <lineage>
        <taxon>Bacteria</taxon>
        <taxon>Pseudomonadati</taxon>
        <taxon>Pseudomonadota</taxon>
        <taxon>Gammaproteobacteria</taxon>
        <taxon>Cellvibrionales</taxon>
        <taxon>Cellvibrionaceae</taxon>
        <taxon>Simiduia</taxon>
    </lineage>
</organism>
<name>A0A839UN91_9GAMM</name>
<evidence type="ECO:0000313" key="2">
    <source>
        <dbReference type="Proteomes" id="UP000559987"/>
    </source>
</evidence>
<comment type="caution">
    <text evidence="1">The sequence shown here is derived from an EMBL/GenBank/DDBJ whole genome shotgun (WGS) entry which is preliminary data.</text>
</comment>
<dbReference type="RefSeq" id="WP_183907189.1">
    <property type="nucleotide sequence ID" value="NZ_JACHXZ010000001.1"/>
</dbReference>